<comment type="caution">
    <text evidence="10">The sequence shown here is derived from an EMBL/GenBank/DDBJ whole genome shotgun (WGS) entry which is preliminary data.</text>
</comment>
<name>A0A2T4ZBV9_9BACL</name>
<dbReference type="GO" id="GO:0015627">
    <property type="term" value="C:type II protein secretion system complex"/>
    <property type="evidence" value="ECO:0007669"/>
    <property type="project" value="InterPro"/>
</dbReference>
<keyword evidence="6 8" id="KW-1133">Transmembrane helix</keyword>
<evidence type="ECO:0000256" key="8">
    <source>
        <dbReference type="SAM" id="Phobius"/>
    </source>
</evidence>
<dbReference type="GO" id="GO:0015628">
    <property type="term" value="P:protein secretion by the type II secretion system"/>
    <property type="evidence" value="ECO:0007669"/>
    <property type="project" value="InterPro"/>
</dbReference>
<evidence type="ECO:0000256" key="1">
    <source>
        <dbReference type="ARBA" id="ARBA00004377"/>
    </source>
</evidence>
<comment type="subcellular location">
    <subcellularLocation>
        <location evidence="1">Cell inner membrane</location>
        <topology evidence="1">Single-pass membrane protein</topology>
    </subcellularLocation>
</comment>
<keyword evidence="4" id="KW-0997">Cell inner membrane</keyword>
<dbReference type="SUPFAM" id="SSF54523">
    <property type="entry name" value="Pili subunits"/>
    <property type="match status" value="1"/>
</dbReference>
<keyword evidence="2" id="KW-1003">Cell membrane</keyword>
<dbReference type="InterPro" id="IPR022346">
    <property type="entry name" value="T2SS_GspH"/>
</dbReference>
<keyword evidence="7 8" id="KW-0472">Membrane</keyword>
<evidence type="ECO:0000259" key="9">
    <source>
        <dbReference type="Pfam" id="PF12019"/>
    </source>
</evidence>
<reference evidence="10 11" key="1">
    <citation type="submission" date="2018-04" db="EMBL/GenBank/DDBJ databases">
        <title>Genomic Encyclopedia of Archaeal and Bacterial Type Strains, Phase II (KMG-II): from individual species to whole genera.</title>
        <authorList>
            <person name="Goeker M."/>
        </authorList>
    </citation>
    <scope>NUCLEOTIDE SEQUENCE [LARGE SCALE GENOMIC DNA]</scope>
    <source>
        <strain evidence="10 11">DSM 45169</strain>
    </source>
</reference>
<evidence type="ECO:0000256" key="5">
    <source>
        <dbReference type="ARBA" id="ARBA00022692"/>
    </source>
</evidence>
<evidence type="ECO:0000313" key="11">
    <source>
        <dbReference type="Proteomes" id="UP000241639"/>
    </source>
</evidence>
<evidence type="ECO:0000256" key="6">
    <source>
        <dbReference type="ARBA" id="ARBA00022989"/>
    </source>
</evidence>
<dbReference type="Proteomes" id="UP000241639">
    <property type="component" value="Unassembled WGS sequence"/>
</dbReference>
<keyword evidence="3" id="KW-0488">Methylation</keyword>
<accession>A0A2T4ZBV9</accession>
<proteinExistence type="predicted"/>
<evidence type="ECO:0000256" key="3">
    <source>
        <dbReference type="ARBA" id="ARBA00022481"/>
    </source>
</evidence>
<dbReference type="InterPro" id="IPR045584">
    <property type="entry name" value="Pilin-like"/>
</dbReference>
<organism evidence="10 11">
    <name type="scientific">Desmospora activa DSM 45169</name>
    <dbReference type="NCBI Taxonomy" id="1121389"/>
    <lineage>
        <taxon>Bacteria</taxon>
        <taxon>Bacillati</taxon>
        <taxon>Bacillota</taxon>
        <taxon>Bacilli</taxon>
        <taxon>Bacillales</taxon>
        <taxon>Thermoactinomycetaceae</taxon>
        <taxon>Desmospora</taxon>
    </lineage>
</organism>
<gene>
    <name evidence="10" type="ORF">C8J48_1965</name>
</gene>
<evidence type="ECO:0000313" key="10">
    <source>
        <dbReference type="EMBL" id="PTM59352.1"/>
    </source>
</evidence>
<keyword evidence="11" id="KW-1185">Reference proteome</keyword>
<feature type="domain" description="General secretion pathway GspH" evidence="9">
    <location>
        <begin position="52"/>
        <end position="130"/>
    </location>
</feature>
<dbReference type="GO" id="GO:0005886">
    <property type="term" value="C:plasma membrane"/>
    <property type="evidence" value="ECO:0007669"/>
    <property type="project" value="UniProtKB-SubCell"/>
</dbReference>
<evidence type="ECO:0000256" key="7">
    <source>
        <dbReference type="ARBA" id="ARBA00023136"/>
    </source>
</evidence>
<dbReference type="EMBL" id="PZZP01000001">
    <property type="protein sequence ID" value="PTM59352.1"/>
    <property type="molecule type" value="Genomic_DNA"/>
</dbReference>
<evidence type="ECO:0000256" key="4">
    <source>
        <dbReference type="ARBA" id="ARBA00022519"/>
    </source>
</evidence>
<dbReference type="Pfam" id="PF12019">
    <property type="entry name" value="GspH"/>
    <property type="match status" value="1"/>
</dbReference>
<sequence>MVTKGMWWQNEGGWNLVELNVTLLLITLLAGLAYPAFAGWAERVERELFLGTLAADIRMAQREAMAMEQEVSLTFDAQNGSYHILRGSERIRQGRIPARLQVESNYPSDQILFRRTGQTRGGTLLVRSQREVVGKIVIQVASGRPRVEVAP</sequence>
<feature type="transmembrane region" description="Helical" evidence="8">
    <location>
        <begin position="20"/>
        <end position="41"/>
    </location>
</feature>
<dbReference type="AlphaFoldDB" id="A0A2T4ZBV9"/>
<protein>
    <submittedName>
        <fullName evidence="10">Tfp pilus assembly protein FimT</fullName>
    </submittedName>
</protein>
<evidence type="ECO:0000256" key="2">
    <source>
        <dbReference type="ARBA" id="ARBA00022475"/>
    </source>
</evidence>
<keyword evidence="5 8" id="KW-0812">Transmembrane</keyword>